<dbReference type="InterPro" id="IPR031723">
    <property type="entry name" value="DMSP_lyase"/>
</dbReference>
<name>A0A381QF00_9ZZZZ</name>
<gene>
    <name evidence="1" type="ORF">METZ01_LOCUS30769</name>
</gene>
<sequence length="209" mass="22380">VSSDLRGDLVAALAGFYTGHPDAERYPMLSEVGSLLAAALDTVEVVINEPVVLPAARLLADVDPESDVPGVGPVLRTFAAAAPILHWVQTAEYAATLSQHFLDNYGYVRVIGPGGLVESSVVSAGLGVWGAGLHYPRHEHPAEETYHLLHGSASFQRDDGPWEPKVVGESVHHDPWEHHAQRFGNATCVLSWAWTGDVVVNARLVPEGS</sequence>
<accession>A0A381QF00</accession>
<reference evidence="1" key="1">
    <citation type="submission" date="2018-05" db="EMBL/GenBank/DDBJ databases">
        <authorList>
            <person name="Lanie J.A."/>
            <person name="Ng W.-L."/>
            <person name="Kazmierczak K.M."/>
            <person name="Andrzejewski T.M."/>
            <person name="Davidsen T.M."/>
            <person name="Wayne K.J."/>
            <person name="Tettelin H."/>
            <person name="Glass J.I."/>
            <person name="Rusch D."/>
            <person name="Podicherti R."/>
            <person name="Tsui H.-C.T."/>
            <person name="Winkler M.E."/>
        </authorList>
    </citation>
    <scope>NUCLEOTIDE SEQUENCE</scope>
</reference>
<dbReference type="EMBL" id="UINC01001334">
    <property type="protein sequence ID" value="SUZ77915.1"/>
    <property type="molecule type" value="Genomic_DNA"/>
</dbReference>
<dbReference type="GO" id="GO:0047869">
    <property type="term" value="F:dimethylpropiothetin dethiomethylase activity"/>
    <property type="evidence" value="ECO:0007669"/>
    <property type="project" value="InterPro"/>
</dbReference>
<feature type="non-terminal residue" evidence="1">
    <location>
        <position position="1"/>
    </location>
</feature>
<organism evidence="1">
    <name type="scientific">marine metagenome</name>
    <dbReference type="NCBI Taxonomy" id="408172"/>
    <lineage>
        <taxon>unclassified sequences</taxon>
        <taxon>metagenomes</taxon>
        <taxon>ecological metagenomes</taxon>
    </lineage>
</organism>
<evidence type="ECO:0000313" key="1">
    <source>
        <dbReference type="EMBL" id="SUZ77915.1"/>
    </source>
</evidence>
<dbReference type="Gene3D" id="2.60.120.10">
    <property type="entry name" value="Jelly Rolls"/>
    <property type="match status" value="1"/>
</dbReference>
<proteinExistence type="predicted"/>
<dbReference type="InterPro" id="IPR011051">
    <property type="entry name" value="RmlC_Cupin_sf"/>
</dbReference>
<protein>
    <submittedName>
        <fullName evidence="1">Uncharacterized protein</fullName>
    </submittedName>
</protein>
<dbReference type="InterPro" id="IPR014710">
    <property type="entry name" value="RmlC-like_jellyroll"/>
</dbReference>
<dbReference type="AlphaFoldDB" id="A0A381QF00"/>
<dbReference type="SUPFAM" id="SSF51182">
    <property type="entry name" value="RmlC-like cupins"/>
    <property type="match status" value="1"/>
</dbReference>
<dbReference type="Pfam" id="PF16867">
    <property type="entry name" value="DMSP_lyase"/>
    <property type="match status" value="1"/>
</dbReference>